<dbReference type="Pfam" id="PF14881">
    <property type="entry name" value="Tubulin_3"/>
    <property type="match status" value="1"/>
</dbReference>
<dbReference type="OrthoDB" id="271881at2759"/>
<dbReference type="Pfam" id="PF10644">
    <property type="entry name" value="Misat_Tub_SegII"/>
    <property type="match status" value="1"/>
</dbReference>
<dbReference type="PANTHER" id="PTHR13391">
    <property type="entry name" value="MITOCHONDRIAL DISTRIBUTION REGULATOR MISATO"/>
    <property type="match status" value="1"/>
</dbReference>
<dbReference type="Gene3D" id="3.40.50.1440">
    <property type="entry name" value="Tubulin/FtsZ, GTPase domain"/>
    <property type="match status" value="1"/>
</dbReference>
<protein>
    <submittedName>
        <fullName evidence="7">MtDNA inheritance protein Dml1</fullName>
    </submittedName>
</protein>
<evidence type="ECO:0000256" key="4">
    <source>
        <dbReference type="ARBA" id="ARBA00023128"/>
    </source>
</evidence>
<dbReference type="InterPro" id="IPR036525">
    <property type="entry name" value="Tubulin/FtsZ_GTPase_sf"/>
</dbReference>
<evidence type="ECO:0000259" key="6">
    <source>
        <dbReference type="Pfam" id="PF14881"/>
    </source>
</evidence>
<organism evidence="7 8">
    <name type="scientific">Thelephora terrestris</name>
    <dbReference type="NCBI Taxonomy" id="56493"/>
    <lineage>
        <taxon>Eukaryota</taxon>
        <taxon>Fungi</taxon>
        <taxon>Dikarya</taxon>
        <taxon>Basidiomycota</taxon>
        <taxon>Agaricomycotina</taxon>
        <taxon>Agaricomycetes</taxon>
        <taxon>Thelephorales</taxon>
        <taxon>Thelephoraceae</taxon>
        <taxon>Thelephora</taxon>
    </lineage>
</organism>
<dbReference type="AlphaFoldDB" id="A0A9P6HL56"/>
<comment type="subcellular location">
    <subcellularLocation>
        <location evidence="2">Mitochondrion</location>
    </subcellularLocation>
</comment>
<dbReference type="GO" id="GO:0007005">
    <property type="term" value="P:mitochondrion organization"/>
    <property type="evidence" value="ECO:0007669"/>
    <property type="project" value="InterPro"/>
</dbReference>
<accession>A0A9P6HL56</accession>
<evidence type="ECO:0000256" key="3">
    <source>
        <dbReference type="ARBA" id="ARBA00008507"/>
    </source>
</evidence>
<evidence type="ECO:0000313" key="8">
    <source>
        <dbReference type="Proteomes" id="UP000736335"/>
    </source>
</evidence>
<dbReference type="PANTHER" id="PTHR13391:SF0">
    <property type="entry name" value="PROTEIN MISATO HOMOLOG 1"/>
    <property type="match status" value="1"/>
</dbReference>
<keyword evidence="4" id="KW-0496">Mitochondrion</keyword>
<keyword evidence="8" id="KW-1185">Reference proteome</keyword>
<dbReference type="SUPFAM" id="SSF52490">
    <property type="entry name" value="Tubulin nucleotide-binding domain-like"/>
    <property type="match status" value="1"/>
</dbReference>
<reference evidence="7" key="1">
    <citation type="journal article" date="2020" name="Nat. Commun.">
        <title>Large-scale genome sequencing of mycorrhizal fungi provides insights into the early evolution of symbiotic traits.</title>
        <authorList>
            <person name="Miyauchi S."/>
            <person name="Kiss E."/>
            <person name="Kuo A."/>
            <person name="Drula E."/>
            <person name="Kohler A."/>
            <person name="Sanchez-Garcia M."/>
            <person name="Morin E."/>
            <person name="Andreopoulos B."/>
            <person name="Barry K.W."/>
            <person name="Bonito G."/>
            <person name="Buee M."/>
            <person name="Carver A."/>
            <person name="Chen C."/>
            <person name="Cichocki N."/>
            <person name="Clum A."/>
            <person name="Culley D."/>
            <person name="Crous P.W."/>
            <person name="Fauchery L."/>
            <person name="Girlanda M."/>
            <person name="Hayes R.D."/>
            <person name="Keri Z."/>
            <person name="LaButti K."/>
            <person name="Lipzen A."/>
            <person name="Lombard V."/>
            <person name="Magnuson J."/>
            <person name="Maillard F."/>
            <person name="Murat C."/>
            <person name="Nolan M."/>
            <person name="Ohm R.A."/>
            <person name="Pangilinan J."/>
            <person name="Pereira M.F."/>
            <person name="Perotto S."/>
            <person name="Peter M."/>
            <person name="Pfister S."/>
            <person name="Riley R."/>
            <person name="Sitrit Y."/>
            <person name="Stielow J.B."/>
            <person name="Szollosi G."/>
            <person name="Zifcakova L."/>
            <person name="Stursova M."/>
            <person name="Spatafora J.W."/>
            <person name="Tedersoo L."/>
            <person name="Vaario L.M."/>
            <person name="Yamada A."/>
            <person name="Yan M."/>
            <person name="Wang P."/>
            <person name="Xu J."/>
            <person name="Bruns T."/>
            <person name="Baldrian P."/>
            <person name="Vilgalys R."/>
            <person name="Dunand C."/>
            <person name="Henrissat B."/>
            <person name="Grigoriev I.V."/>
            <person name="Hibbett D."/>
            <person name="Nagy L.G."/>
            <person name="Martin F.M."/>
        </authorList>
    </citation>
    <scope>NUCLEOTIDE SEQUENCE</scope>
    <source>
        <strain evidence="7">UH-Tt-Lm1</strain>
    </source>
</reference>
<feature type="domain" description="DML1/Misato tubulin" evidence="6">
    <location>
        <begin position="164"/>
        <end position="360"/>
    </location>
</feature>
<comment type="similarity">
    <text evidence="3">Belongs to the misato family.</text>
</comment>
<dbReference type="InterPro" id="IPR019605">
    <property type="entry name" value="Misato_II_tubulin-like"/>
</dbReference>
<evidence type="ECO:0000256" key="1">
    <source>
        <dbReference type="ARBA" id="ARBA00003757"/>
    </source>
</evidence>
<name>A0A9P6HL56_9AGAM</name>
<reference evidence="7" key="2">
    <citation type="submission" date="2020-11" db="EMBL/GenBank/DDBJ databases">
        <authorList>
            <consortium name="DOE Joint Genome Institute"/>
            <person name="Kuo A."/>
            <person name="Miyauchi S."/>
            <person name="Kiss E."/>
            <person name="Drula E."/>
            <person name="Kohler A."/>
            <person name="Sanchez-Garcia M."/>
            <person name="Andreopoulos B."/>
            <person name="Barry K.W."/>
            <person name="Bonito G."/>
            <person name="Buee M."/>
            <person name="Carver A."/>
            <person name="Chen C."/>
            <person name="Cichocki N."/>
            <person name="Clum A."/>
            <person name="Culley D."/>
            <person name="Crous P.W."/>
            <person name="Fauchery L."/>
            <person name="Girlanda M."/>
            <person name="Hayes R."/>
            <person name="Keri Z."/>
            <person name="Labutti K."/>
            <person name="Lipzen A."/>
            <person name="Lombard V."/>
            <person name="Magnuson J."/>
            <person name="Maillard F."/>
            <person name="Morin E."/>
            <person name="Murat C."/>
            <person name="Nolan M."/>
            <person name="Ohm R."/>
            <person name="Pangilinan J."/>
            <person name="Pereira M."/>
            <person name="Perotto S."/>
            <person name="Peter M."/>
            <person name="Riley R."/>
            <person name="Sitrit Y."/>
            <person name="Stielow B."/>
            <person name="Szollosi G."/>
            <person name="Zifcakova L."/>
            <person name="Stursova M."/>
            <person name="Spatafora J.W."/>
            <person name="Tedersoo L."/>
            <person name="Vaario L.-M."/>
            <person name="Yamada A."/>
            <person name="Yan M."/>
            <person name="Wang P."/>
            <person name="Xu J."/>
            <person name="Bruns T."/>
            <person name="Baldrian P."/>
            <person name="Vilgalys R."/>
            <person name="Henrissat B."/>
            <person name="Grigoriev I.V."/>
            <person name="Hibbett D."/>
            <person name="Nagy L.G."/>
            <person name="Martin F.M."/>
        </authorList>
    </citation>
    <scope>NUCLEOTIDE SEQUENCE</scope>
    <source>
        <strain evidence="7">UH-Tt-Lm1</strain>
    </source>
</reference>
<dbReference type="InterPro" id="IPR029209">
    <property type="entry name" value="DML1/Misato_tubulin"/>
</dbReference>
<dbReference type="Proteomes" id="UP000736335">
    <property type="component" value="Unassembled WGS sequence"/>
</dbReference>
<comment type="caution">
    <text evidence="7">The sequence shown here is derived from an EMBL/GenBank/DDBJ whole genome shotgun (WGS) entry which is preliminary data.</text>
</comment>
<dbReference type="InterPro" id="IPR049942">
    <property type="entry name" value="DML1/Misato"/>
</dbReference>
<feature type="domain" description="Misato Segment II tubulin-like" evidence="5">
    <location>
        <begin position="2"/>
        <end position="140"/>
    </location>
</feature>
<proteinExistence type="inferred from homology"/>
<evidence type="ECO:0000256" key="2">
    <source>
        <dbReference type="ARBA" id="ARBA00004173"/>
    </source>
</evidence>
<dbReference type="EMBL" id="WIUZ02000003">
    <property type="protein sequence ID" value="KAF9789518.1"/>
    <property type="molecule type" value="Genomic_DNA"/>
</dbReference>
<comment type="function">
    <text evidence="1">Involved in the partitioning of the mitochondrial organelle and mitochondrial DNA (mtDNA) inheritance.</text>
</comment>
<dbReference type="GO" id="GO:0005739">
    <property type="term" value="C:mitochondrion"/>
    <property type="evidence" value="ECO:0007669"/>
    <property type="project" value="UniProtKB-SubCell"/>
</dbReference>
<sequence length="569" mass="63474">MKEIFYMQAGTLPNFVGTHFWNTQESYFQYDGDADADEADEPEINHDISFREGLSPKGDPTFCPRVLIFDRKANFGSLSSFGALYTDDDDERATVAGPQWFVESYFDSTATHLTNHGRDGSVVEYKQGTIEKSRYHEQLEEELLFAPSDGQDHDPTQPDPSMVDGSTVRYWSDYNRVDFHPRSIQKLPDLPDWDLGTGNWVAGKETFERYNNQDGHSLMDDSVRLFVEECDSLQGLQVSSEAATFGSFSHSFLSAFRDDFPKLPILHFQFLAEPNPQSIDLDSAVSNFFFHNLRLTILLQARLRTALNDALCIVGAEELDTINVPILPQSLWGLGKNYDTFQSSALVSAHIESVTLPMRMKRGLESMSGVLNQLNWRNDTRFIQLSGLLPVESLSPLQDGVVNFSATTNVSDKQDAVYSRRDVTRGFTPGQIASYEKWLESGTRTHGPLESKHTLPYPLPTSFPRSLIPLQSIRPRQPKGIFSRSPSTTVLSSLTTTPNTGSLLRGYATFVENFVKRKLDLESVIGAGIEMDDVRELHSELWTVADNYGGGGSGGGAGECGSDEGENEY</sequence>
<evidence type="ECO:0000313" key="7">
    <source>
        <dbReference type="EMBL" id="KAF9789518.1"/>
    </source>
</evidence>
<gene>
    <name evidence="7" type="ORF">BJ322DRAFT_1203188</name>
</gene>
<evidence type="ECO:0000259" key="5">
    <source>
        <dbReference type="Pfam" id="PF10644"/>
    </source>
</evidence>